<name>A0A4C1XRW1_EUMVA</name>
<accession>A0A4C1XRW1</accession>
<dbReference type="EMBL" id="BGZK01000939">
    <property type="protein sequence ID" value="GBP65793.1"/>
    <property type="molecule type" value="Genomic_DNA"/>
</dbReference>
<reference evidence="1 2" key="1">
    <citation type="journal article" date="2019" name="Commun. Biol.">
        <title>The bagworm genome reveals a unique fibroin gene that provides high tensile strength.</title>
        <authorList>
            <person name="Kono N."/>
            <person name="Nakamura H."/>
            <person name="Ohtoshi R."/>
            <person name="Tomita M."/>
            <person name="Numata K."/>
            <person name="Arakawa K."/>
        </authorList>
    </citation>
    <scope>NUCLEOTIDE SEQUENCE [LARGE SCALE GENOMIC DNA]</scope>
</reference>
<evidence type="ECO:0000313" key="1">
    <source>
        <dbReference type="EMBL" id="GBP65793.1"/>
    </source>
</evidence>
<dbReference type="AlphaFoldDB" id="A0A4C1XRW1"/>
<keyword evidence="2" id="KW-1185">Reference proteome</keyword>
<organism evidence="1 2">
    <name type="scientific">Eumeta variegata</name>
    <name type="common">Bagworm moth</name>
    <name type="synonym">Eumeta japonica</name>
    <dbReference type="NCBI Taxonomy" id="151549"/>
    <lineage>
        <taxon>Eukaryota</taxon>
        <taxon>Metazoa</taxon>
        <taxon>Ecdysozoa</taxon>
        <taxon>Arthropoda</taxon>
        <taxon>Hexapoda</taxon>
        <taxon>Insecta</taxon>
        <taxon>Pterygota</taxon>
        <taxon>Neoptera</taxon>
        <taxon>Endopterygota</taxon>
        <taxon>Lepidoptera</taxon>
        <taxon>Glossata</taxon>
        <taxon>Ditrysia</taxon>
        <taxon>Tineoidea</taxon>
        <taxon>Psychidae</taxon>
        <taxon>Oiketicinae</taxon>
        <taxon>Eumeta</taxon>
    </lineage>
</organism>
<proteinExistence type="predicted"/>
<dbReference type="Proteomes" id="UP000299102">
    <property type="component" value="Unassembled WGS sequence"/>
</dbReference>
<evidence type="ECO:0000313" key="2">
    <source>
        <dbReference type="Proteomes" id="UP000299102"/>
    </source>
</evidence>
<comment type="caution">
    <text evidence="1">The sequence shown here is derived from an EMBL/GenBank/DDBJ whole genome shotgun (WGS) entry which is preliminary data.</text>
</comment>
<protein>
    <submittedName>
        <fullName evidence="1">Uncharacterized protein</fullName>
    </submittedName>
</protein>
<sequence length="118" mass="13391">MHYSSAELTFTSPQFELPLQVGPRSAYGPSRRALDKVSYNFYGAKIYNASVKIRFLLSDENVARKQNTFEITDRAVLRPQTESLNVIMTSVMITFRDSEQCPCSISLRSAWCVDVDLT</sequence>
<gene>
    <name evidence="1" type="ORF">EVAR_30853_1</name>
</gene>